<feature type="compositionally biased region" description="Low complexity" evidence="1">
    <location>
        <begin position="56"/>
        <end position="66"/>
    </location>
</feature>
<evidence type="ECO:0000313" key="4">
    <source>
        <dbReference type="Proteomes" id="UP000230233"/>
    </source>
</evidence>
<dbReference type="AlphaFoldDB" id="A0A2G5T6B2"/>
<evidence type="ECO:0008006" key="5">
    <source>
        <dbReference type="Google" id="ProtNLM"/>
    </source>
</evidence>
<evidence type="ECO:0000256" key="1">
    <source>
        <dbReference type="SAM" id="MobiDB-lite"/>
    </source>
</evidence>
<feature type="compositionally biased region" description="Basic and acidic residues" evidence="1">
    <location>
        <begin position="42"/>
        <end position="55"/>
    </location>
</feature>
<reference evidence="4" key="1">
    <citation type="submission" date="2017-10" db="EMBL/GenBank/DDBJ databases">
        <title>Rapid genome shrinkage in a self-fertile nematode reveals novel sperm competition proteins.</title>
        <authorList>
            <person name="Yin D."/>
            <person name="Schwarz E.M."/>
            <person name="Thomas C.G."/>
            <person name="Felde R.L."/>
            <person name="Korf I.F."/>
            <person name="Cutter A.D."/>
            <person name="Schartner C.M."/>
            <person name="Ralston E.J."/>
            <person name="Meyer B.J."/>
            <person name="Haag E.S."/>
        </authorList>
    </citation>
    <scope>NUCLEOTIDE SEQUENCE [LARGE SCALE GENOMIC DNA]</scope>
    <source>
        <strain evidence="4">JU1422</strain>
    </source>
</reference>
<keyword evidence="4" id="KW-1185">Reference proteome</keyword>
<accession>A0A2G5T6B2</accession>
<gene>
    <name evidence="3" type="primary">Cnig_chr_V.g16617</name>
    <name evidence="3" type="ORF">B9Z55_016617</name>
</gene>
<feature type="signal peptide" evidence="2">
    <location>
        <begin position="1"/>
        <end position="18"/>
    </location>
</feature>
<feature type="region of interest" description="Disordered" evidence="1">
    <location>
        <begin position="20"/>
        <end position="66"/>
    </location>
</feature>
<evidence type="ECO:0000313" key="3">
    <source>
        <dbReference type="EMBL" id="PIC22636.1"/>
    </source>
</evidence>
<comment type="caution">
    <text evidence="3">The sequence shown here is derived from an EMBL/GenBank/DDBJ whole genome shotgun (WGS) entry which is preliminary data.</text>
</comment>
<proteinExistence type="predicted"/>
<organism evidence="3 4">
    <name type="scientific">Caenorhabditis nigoni</name>
    <dbReference type="NCBI Taxonomy" id="1611254"/>
    <lineage>
        <taxon>Eukaryota</taxon>
        <taxon>Metazoa</taxon>
        <taxon>Ecdysozoa</taxon>
        <taxon>Nematoda</taxon>
        <taxon>Chromadorea</taxon>
        <taxon>Rhabditida</taxon>
        <taxon>Rhabditina</taxon>
        <taxon>Rhabditomorpha</taxon>
        <taxon>Rhabditoidea</taxon>
        <taxon>Rhabditidae</taxon>
        <taxon>Peloderinae</taxon>
        <taxon>Caenorhabditis</taxon>
    </lineage>
</organism>
<protein>
    <recommendedName>
        <fullName evidence="5">C6 domain-containing protein</fullName>
    </recommendedName>
</protein>
<sequence length="198" mass="22098">MITWHWIFFTAIILAANGSENQETDQCGKEEKSSTPPPTTTEKPENDHCGKEEKSSTPPTTTTMEATTTACPCSIPNLPFKNDKYTNEWWSNIKNETQSSYNSSFFVEASGMRTNILENGCSIGIDCLIYANVGRTRIQTTIVVVTADGQIRNTTFSKDSEVLLYLDCNRDGRYTHKGVPFDWQIMGCVGVFQVINSP</sequence>
<dbReference type="OrthoDB" id="10384091at2759"/>
<dbReference type="EMBL" id="PDUG01000005">
    <property type="protein sequence ID" value="PIC22636.1"/>
    <property type="molecule type" value="Genomic_DNA"/>
</dbReference>
<name>A0A2G5T6B2_9PELO</name>
<feature type="chain" id="PRO_5013727717" description="C6 domain-containing protein" evidence="2">
    <location>
        <begin position="19"/>
        <end position="198"/>
    </location>
</feature>
<evidence type="ECO:0000256" key="2">
    <source>
        <dbReference type="SAM" id="SignalP"/>
    </source>
</evidence>
<keyword evidence="2" id="KW-0732">Signal</keyword>
<dbReference type="Proteomes" id="UP000230233">
    <property type="component" value="Chromosome V"/>
</dbReference>